<accession>B8ISG1</accession>
<evidence type="ECO:0000256" key="1">
    <source>
        <dbReference type="SAM" id="Phobius"/>
    </source>
</evidence>
<name>B8ISG1_METNO</name>
<keyword evidence="1" id="KW-0472">Membrane</keyword>
<feature type="transmembrane region" description="Helical" evidence="1">
    <location>
        <begin position="30"/>
        <end position="53"/>
    </location>
</feature>
<evidence type="ECO:0000313" key="2">
    <source>
        <dbReference type="EMBL" id="ACL58801.1"/>
    </source>
</evidence>
<keyword evidence="1" id="KW-0812">Transmembrane</keyword>
<keyword evidence="1" id="KW-1133">Transmembrane helix</keyword>
<dbReference type="EMBL" id="CP001349">
    <property type="protein sequence ID" value="ACL58801.1"/>
    <property type="molecule type" value="Genomic_DNA"/>
</dbReference>
<sequence>MLAFPMLPLVVVLVFAAGLAVMPHLEQWAGVVSIVLSATALALGILVAGMAAAPPTTADHGAAVAVPVDE</sequence>
<protein>
    <submittedName>
        <fullName evidence="2">Uncharacterized protein</fullName>
    </submittedName>
</protein>
<organism evidence="2 3">
    <name type="scientific">Methylobacterium nodulans (strain LMG 21967 / CNCM I-2342 / ORS 2060)</name>
    <dbReference type="NCBI Taxonomy" id="460265"/>
    <lineage>
        <taxon>Bacteria</taxon>
        <taxon>Pseudomonadati</taxon>
        <taxon>Pseudomonadota</taxon>
        <taxon>Alphaproteobacteria</taxon>
        <taxon>Hyphomicrobiales</taxon>
        <taxon>Methylobacteriaceae</taxon>
        <taxon>Methylobacterium</taxon>
    </lineage>
</organism>
<keyword evidence="3" id="KW-1185">Reference proteome</keyword>
<evidence type="ECO:0000313" key="3">
    <source>
        <dbReference type="Proteomes" id="UP000008207"/>
    </source>
</evidence>
<dbReference type="AlphaFoldDB" id="B8ISG1"/>
<dbReference type="HOGENOM" id="CLU_2753255_0_0_5"/>
<gene>
    <name evidence="2" type="ordered locus">Mnod_3901</name>
</gene>
<reference evidence="2 3" key="1">
    <citation type="submission" date="2009-01" db="EMBL/GenBank/DDBJ databases">
        <title>Complete sequence of chromosome of Methylobacterium nodulans ORS 2060.</title>
        <authorList>
            <consortium name="US DOE Joint Genome Institute"/>
            <person name="Lucas S."/>
            <person name="Copeland A."/>
            <person name="Lapidus A."/>
            <person name="Glavina del Rio T."/>
            <person name="Dalin E."/>
            <person name="Tice H."/>
            <person name="Bruce D."/>
            <person name="Goodwin L."/>
            <person name="Pitluck S."/>
            <person name="Sims D."/>
            <person name="Brettin T."/>
            <person name="Detter J.C."/>
            <person name="Han C."/>
            <person name="Larimer F."/>
            <person name="Land M."/>
            <person name="Hauser L."/>
            <person name="Kyrpides N."/>
            <person name="Ivanova N."/>
            <person name="Marx C.J."/>
            <person name="Richardson P."/>
        </authorList>
    </citation>
    <scope>NUCLEOTIDE SEQUENCE [LARGE SCALE GENOMIC DNA]</scope>
    <source>
        <strain evidence="3">LMG 21967 / CNCM I-2342 / ORS 2060</strain>
    </source>
</reference>
<proteinExistence type="predicted"/>
<dbReference type="KEGG" id="mno:Mnod_3901"/>
<dbReference type="Proteomes" id="UP000008207">
    <property type="component" value="Chromosome"/>
</dbReference>